<gene>
    <name evidence="2" type="ORF">Dbus_chr2Rg2285</name>
</gene>
<name>A0A0M5IY58_DROBS</name>
<evidence type="ECO:0000313" key="3">
    <source>
        <dbReference type="Proteomes" id="UP000494163"/>
    </source>
</evidence>
<protein>
    <submittedName>
        <fullName evidence="2">Maker143</fullName>
    </submittedName>
</protein>
<evidence type="ECO:0000256" key="1">
    <source>
        <dbReference type="SAM" id="SignalP"/>
    </source>
</evidence>
<organism evidence="2 3">
    <name type="scientific">Drosophila busckii</name>
    <name type="common">Fruit fly</name>
    <dbReference type="NCBI Taxonomy" id="30019"/>
    <lineage>
        <taxon>Eukaryota</taxon>
        <taxon>Metazoa</taxon>
        <taxon>Ecdysozoa</taxon>
        <taxon>Arthropoda</taxon>
        <taxon>Hexapoda</taxon>
        <taxon>Insecta</taxon>
        <taxon>Pterygota</taxon>
        <taxon>Neoptera</taxon>
        <taxon>Endopterygota</taxon>
        <taxon>Diptera</taxon>
        <taxon>Brachycera</taxon>
        <taxon>Muscomorpha</taxon>
        <taxon>Ephydroidea</taxon>
        <taxon>Drosophilidae</taxon>
        <taxon>Drosophila</taxon>
    </lineage>
</organism>
<evidence type="ECO:0000313" key="2">
    <source>
        <dbReference type="EMBL" id="ALC42706.1"/>
    </source>
</evidence>
<dbReference type="AlphaFoldDB" id="A0A0M5IY58"/>
<keyword evidence="3" id="KW-1185">Reference proteome</keyword>
<dbReference type="EMBL" id="CP012524">
    <property type="protein sequence ID" value="ALC42706.1"/>
    <property type="molecule type" value="Genomic_DNA"/>
</dbReference>
<sequence>MKTLGIICLLIAVLKLQTVESFSKQGVWVYGKCTSRHSCVERRDCAELAKDENDACPDSAPDSAICCQK</sequence>
<reference evidence="2 3" key="1">
    <citation type="submission" date="2015-08" db="EMBL/GenBank/DDBJ databases">
        <title>Ancestral chromatin configuration constrains chromatin evolution on differentiating sex chromosomes in Drosophila.</title>
        <authorList>
            <person name="Zhou Q."/>
            <person name="Bachtrog D."/>
        </authorList>
    </citation>
    <scope>NUCLEOTIDE SEQUENCE [LARGE SCALE GENOMIC DNA]</scope>
    <source>
        <tissue evidence="2">Whole larvae</tissue>
    </source>
</reference>
<dbReference type="Proteomes" id="UP000494163">
    <property type="component" value="Chromosome 2R"/>
</dbReference>
<feature type="non-terminal residue" evidence="2">
    <location>
        <position position="69"/>
    </location>
</feature>
<feature type="chain" id="PRO_5005803357" evidence="1">
    <location>
        <begin position="22"/>
        <end position="69"/>
    </location>
</feature>
<accession>A0A0M5IY58</accession>
<keyword evidence="1" id="KW-0732">Signal</keyword>
<proteinExistence type="predicted"/>
<feature type="signal peptide" evidence="1">
    <location>
        <begin position="1"/>
        <end position="21"/>
    </location>
</feature>